<evidence type="ECO:0000259" key="4">
    <source>
        <dbReference type="PROSITE" id="PS51485"/>
    </source>
</evidence>
<keyword evidence="1" id="KW-1015">Disulfide bond</keyword>
<evidence type="ECO:0000313" key="5">
    <source>
        <dbReference type="EMBL" id="MPA50280.1"/>
    </source>
</evidence>
<dbReference type="CDD" id="cd04216">
    <property type="entry name" value="Phytocyanin"/>
    <property type="match status" value="1"/>
</dbReference>
<dbReference type="GO" id="GO:0009055">
    <property type="term" value="F:electron transfer activity"/>
    <property type="evidence" value="ECO:0007669"/>
    <property type="project" value="InterPro"/>
</dbReference>
<sequence>MAGVKQFIALVVILVAIGGKWVGAQVHHVVGGDRGWDPSSDVGSWSSGRIFRVGDKIWFAYSAAQESILELGSVEEYLSCDLSNPIRMYTEGLDRVALDGEGVRYFASGKHESCKNGLKLHVDVQPRPDAQKQHEIQKVPVAAGPTTPSASSHLTAVSNYVVLFLGLLLC</sequence>
<gene>
    <name evidence="5" type="ORF">Din_019721</name>
</gene>
<keyword evidence="5" id="KW-0808">Transferase</keyword>
<feature type="domain" description="Phytocyanin" evidence="4">
    <location>
        <begin position="26"/>
        <end position="126"/>
    </location>
</feature>
<dbReference type="PROSITE" id="PS51485">
    <property type="entry name" value="PHYTOCYANIN"/>
    <property type="match status" value="1"/>
</dbReference>
<keyword evidence="2" id="KW-0325">Glycoprotein</keyword>
<proteinExistence type="predicted"/>
<reference evidence="5" key="1">
    <citation type="submission" date="2019-08" db="EMBL/GenBank/DDBJ databases">
        <title>Reference gene set and small RNA set construction with multiple tissues from Davidia involucrata Baill.</title>
        <authorList>
            <person name="Yang H."/>
            <person name="Zhou C."/>
            <person name="Li G."/>
            <person name="Wang J."/>
            <person name="Gao P."/>
            <person name="Wang M."/>
            <person name="Wang R."/>
            <person name="Zhao Y."/>
        </authorList>
    </citation>
    <scope>NUCLEOTIDE SEQUENCE</scope>
    <source>
        <tissue evidence="5">Mixed with DoveR01_LX</tissue>
    </source>
</reference>
<evidence type="ECO:0000256" key="2">
    <source>
        <dbReference type="ARBA" id="ARBA00023180"/>
    </source>
</evidence>
<dbReference type="GO" id="GO:0005886">
    <property type="term" value="C:plasma membrane"/>
    <property type="evidence" value="ECO:0007669"/>
    <property type="project" value="TreeGrafter"/>
</dbReference>
<dbReference type="SUPFAM" id="SSF49503">
    <property type="entry name" value="Cupredoxins"/>
    <property type="match status" value="1"/>
</dbReference>
<dbReference type="GO" id="GO:0003899">
    <property type="term" value="F:DNA-directed RNA polymerase activity"/>
    <property type="evidence" value="ECO:0007669"/>
    <property type="project" value="UniProtKB-EC"/>
</dbReference>
<dbReference type="EC" id="2.7.7.6" evidence="5"/>
<dbReference type="PANTHER" id="PTHR33021">
    <property type="entry name" value="BLUE COPPER PROTEIN"/>
    <property type="match status" value="1"/>
</dbReference>
<dbReference type="AlphaFoldDB" id="A0A5B7A0F5"/>
<accession>A0A5B7A0F5</accession>
<dbReference type="EMBL" id="GHES01019721">
    <property type="protein sequence ID" value="MPA50280.1"/>
    <property type="molecule type" value="Transcribed_RNA"/>
</dbReference>
<evidence type="ECO:0000256" key="3">
    <source>
        <dbReference type="SAM" id="SignalP"/>
    </source>
</evidence>
<feature type="chain" id="PRO_5023115409" evidence="3">
    <location>
        <begin position="25"/>
        <end position="170"/>
    </location>
</feature>
<organism evidence="5">
    <name type="scientific">Davidia involucrata</name>
    <name type="common">Dove tree</name>
    <dbReference type="NCBI Taxonomy" id="16924"/>
    <lineage>
        <taxon>Eukaryota</taxon>
        <taxon>Viridiplantae</taxon>
        <taxon>Streptophyta</taxon>
        <taxon>Embryophyta</taxon>
        <taxon>Tracheophyta</taxon>
        <taxon>Spermatophyta</taxon>
        <taxon>Magnoliopsida</taxon>
        <taxon>eudicotyledons</taxon>
        <taxon>Gunneridae</taxon>
        <taxon>Pentapetalae</taxon>
        <taxon>asterids</taxon>
        <taxon>Cornales</taxon>
        <taxon>Nyssaceae</taxon>
        <taxon>Davidia</taxon>
    </lineage>
</organism>
<protein>
    <submittedName>
        <fullName evidence="5">Putative Copper binding protein 9</fullName>
        <ecNumber evidence="5">2.7.7.6</ecNumber>
    </submittedName>
</protein>
<dbReference type="Gene3D" id="2.60.40.420">
    <property type="entry name" value="Cupredoxins - blue copper proteins"/>
    <property type="match status" value="1"/>
</dbReference>
<dbReference type="Pfam" id="PF02298">
    <property type="entry name" value="Cu_bind_like"/>
    <property type="match status" value="1"/>
</dbReference>
<dbReference type="InterPro" id="IPR003245">
    <property type="entry name" value="Phytocyanin_dom"/>
</dbReference>
<dbReference type="InterPro" id="IPR039391">
    <property type="entry name" value="Phytocyanin-like"/>
</dbReference>
<dbReference type="InterPro" id="IPR008972">
    <property type="entry name" value="Cupredoxin"/>
</dbReference>
<feature type="signal peptide" evidence="3">
    <location>
        <begin position="1"/>
        <end position="24"/>
    </location>
</feature>
<keyword evidence="5" id="KW-0548">Nucleotidyltransferase</keyword>
<evidence type="ECO:0000256" key="1">
    <source>
        <dbReference type="ARBA" id="ARBA00023157"/>
    </source>
</evidence>
<name>A0A5B7A0F5_DAVIN</name>
<keyword evidence="3" id="KW-0732">Signal</keyword>
<dbReference type="FunFam" id="2.60.40.420:FF:000034">
    <property type="entry name" value="Cupredoxin superfamily protein"/>
    <property type="match status" value="1"/>
</dbReference>
<dbReference type="PANTHER" id="PTHR33021:SF31">
    <property type="entry name" value="OS02G0720100 PROTEIN"/>
    <property type="match status" value="1"/>
</dbReference>